<accession>M2PXP7</accession>
<evidence type="ECO:0000313" key="3">
    <source>
        <dbReference type="EMBL" id="EMD41679.1"/>
    </source>
</evidence>
<feature type="signal peptide" evidence="2">
    <location>
        <begin position="1"/>
        <end position="20"/>
    </location>
</feature>
<proteinExistence type="predicted"/>
<keyword evidence="4" id="KW-1185">Reference proteome</keyword>
<reference evidence="3 4" key="1">
    <citation type="journal article" date="2012" name="Proc. Natl. Acad. Sci. U.S.A.">
        <title>Comparative genomics of Ceriporiopsis subvermispora and Phanerochaete chrysosporium provide insight into selective ligninolysis.</title>
        <authorList>
            <person name="Fernandez-Fueyo E."/>
            <person name="Ruiz-Duenas F.J."/>
            <person name="Ferreira P."/>
            <person name="Floudas D."/>
            <person name="Hibbett D.S."/>
            <person name="Canessa P."/>
            <person name="Larrondo L.F."/>
            <person name="James T.Y."/>
            <person name="Seelenfreund D."/>
            <person name="Lobos S."/>
            <person name="Polanco R."/>
            <person name="Tello M."/>
            <person name="Honda Y."/>
            <person name="Watanabe T."/>
            <person name="Watanabe T."/>
            <person name="Ryu J.S."/>
            <person name="Kubicek C.P."/>
            <person name="Schmoll M."/>
            <person name="Gaskell J."/>
            <person name="Hammel K.E."/>
            <person name="St John F.J."/>
            <person name="Vanden Wymelenberg A."/>
            <person name="Sabat G."/>
            <person name="Splinter BonDurant S."/>
            <person name="Syed K."/>
            <person name="Yadav J.S."/>
            <person name="Doddapaneni H."/>
            <person name="Subramanian V."/>
            <person name="Lavin J.L."/>
            <person name="Oguiza J.A."/>
            <person name="Perez G."/>
            <person name="Pisabarro A.G."/>
            <person name="Ramirez L."/>
            <person name="Santoyo F."/>
            <person name="Master E."/>
            <person name="Coutinho P.M."/>
            <person name="Henrissat B."/>
            <person name="Lombard V."/>
            <person name="Magnuson J.K."/>
            <person name="Kuees U."/>
            <person name="Hori C."/>
            <person name="Igarashi K."/>
            <person name="Samejima M."/>
            <person name="Held B.W."/>
            <person name="Barry K.W."/>
            <person name="LaButti K.M."/>
            <person name="Lapidus A."/>
            <person name="Lindquist E.A."/>
            <person name="Lucas S.M."/>
            <person name="Riley R."/>
            <person name="Salamov A.A."/>
            <person name="Hoffmeister D."/>
            <person name="Schwenk D."/>
            <person name="Hadar Y."/>
            <person name="Yarden O."/>
            <person name="de Vries R.P."/>
            <person name="Wiebenga A."/>
            <person name="Stenlid J."/>
            <person name="Eastwood D."/>
            <person name="Grigoriev I.V."/>
            <person name="Berka R.M."/>
            <person name="Blanchette R.A."/>
            <person name="Kersten P."/>
            <person name="Martinez A.T."/>
            <person name="Vicuna R."/>
            <person name="Cullen D."/>
        </authorList>
    </citation>
    <scope>NUCLEOTIDE SEQUENCE [LARGE SCALE GENOMIC DNA]</scope>
    <source>
        <strain evidence="3 4">B</strain>
    </source>
</reference>
<dbReference type="Proteomes" id="UP000016930">
    <property type="component" value="Unassembled WGS sequence"/>
</dbReference>
<feature type="chain" id="PRO_5004023464" evidence="2">
    <location>
        <begin position="21"/>
        <end position="299"/>
    </location>
</feature>
<organism evidence="3 4">
    <name type="scientific">Ceriporiopsis subvermispora (strain B)</name>
    <name type="common">White-rot fungus</name>
    <name type="synonym">Gelatoporia subvermispora</name>
    <dbReference type="NCBI Taxonomy" id="914234"/>
    <lineage>
        <taxon>Eukaryota</taxon>
        <taxon>Fungi</taxon>
        <taxon>Dikarya</taxon>
        <taxon>Basidiomycota</taxon>
        <taxon>Agaricomycotina</taxon>
        <taxon>Agaricomycetes</taxon>
        <taxon>Polyporales</taxon>
        <taxon>Gelatoporiaceae</taxon>
        <taxon>Gelatoporia</taxon>
    </lineage>
</organism>
<dbReference type="EMBL" id="KB445791">
    <property type="protein sequence ID" value="EMD41679.1"/>
    <property type="molecule type" value="Genomic_DNA"/>
</dbReference>
<gene>
    <name evidence="3" type="ORF">CERSUDRAFT_90251</name>
</gene>
<feature type="region of interest" description="Disordered" evidence="1">
    <location>
        <begin position="145"/>
        <end position="169"/>
    </location>
</feature>
<protein>
    <submittedName>
        <fullName evidence="3">Uncharacterized protein</fullName>
    </submittedName>
</protein>
<keyword evidence="2" id="KW-0732">Signal</keyword>
<dbReference type="AlphaFoldDB" id="M2PXP7"/>
<sequence>MRSPVVTFSLLAAAAVSASTQLPDSPIPTPKLTPHMNLDTLKFLPGTPQAEGDFRLHTERRQLAPAGLGIVGVPSSESDVNDATYHDKRAPRVHSGYHGVYHGDNGQVAAAEAEHEAQAASAIAGHDGQVASSVDDHDAAERARAGDYPYGYTSTQQAGIPGDADDSSVDDGDIDIEGPASIMNPILDDGLDGGSTFSEPAIGLVGDGPVVSSNSGDANGISVMNGHIFQDRYTAEPGSASNNGLVDAVPAAGTMPSFVVDATQERQIRRPGAAVSRPIRGFQTRDPTRGIVQSYGHDA</sequence>
<dbReference type="OrthoDB" id="10577848at2759"/>
<evidence type="ECO:0000256" key="2">
    <source>
        <dbReference type="SAM" id="SignalP"/>
    </source>
</evidence>
<name>M2PXP7_CERS8</name>
<dbReference type="HOGENOM" id="CLU_930660_0_0_1"/>
<evidence type="ECO:0000313" key="4">
    <source>
        <dbReference type="Proteomes" id="UP000016930"/>
    </source>
</evidence>
<evidence type="ECO:0000256" key="1">
    <source>
        <dbReference type="SAM" id="MobiDB-lite"/>
    </source>
</evidence>